<organism evidence="1 2">
    <name type="scientific">Actinomycetospora flava</name>
    <dbReference type="NCBI Taxonomy" id="3129232"/>
    <lineage>
        <taxon>Bacteria</taxon>
        <taxon>Bacillati</taxon>
        <taxon>Actinomycetota</taxon>
        <taxon>Actinomycetes</taxon>
        <taxon>Pseudonocardiales</taxon>
        <taxon>Pseudonocardiaceae</taxon>
        <taxon>Actinomycetospora</taxon>
    </lineage>
</organism>
<comment type="caution">
    <text evidence="1">The sequence shown here is derived from an EMBL/GenBank/DDBJ whole genome shotgun (WGS) entry which is preliminary data.</text>
</comment>
<dbReference type="EMBL" id="JBBEGM010000022">
    <property type="protein sequence ID" value="MEJ2865861.1"/>
    <property type="molecule type" value="Genomic_DNA"/>
</dbReference>
<sequence>MHVEFSRRPDGGSLALIDRDDGVRLRLRSYERTGDVPHDAVHLIGERALGLADGLWGSIAAGALFESLEIVAGTTRHDRRQRSDAVRKANAAQLMLAETLVGVLQQSVDRSAPATRAGLATAWGITRTGPSPFTTEQAEVAVRELRDLRQRWRRLGRDETIPFTWHRPRKRR</sequence>
<reference evidence="1 2" key="1">
    <citation type="submission" date="2024-03" db="EMBL/GenBank/DDBJ databases">
        <title>Actinomycetospora sp. OC33-EN07, a novel actinomycete isolated from wild orchid (Aerides multiflora).</title>
        <authorList>
            <person name="Suriyachadkun C."/>
        </authorList>
    </citation>
    <scope>NUCLEOTIDE SEQUENCE [LARGE SCALE GENOMIC DNA]</scope>
    <source>
        <strain evidence="1 2">OC33-EN07</strain>
    </source>
</reference>
<accession>A0ABU8MEU7</accession>
<protein>
    <submittedName>
        <fullName evidence="1">Uncharacterized protein</fullName>
    </submittedName>
</protein>
<keyword evidence="2" id="KW-1185">Reference proteome</keyword>
<proteinExistence type="predicted"/>
<dbReference type="RefSeq" id="WP_337707236.1">
    <property type="nucleotide sequence ID" value="NZ_JBBEGM010000022.1"/>
</dbReference>
<gene>
    <name evidence="1" type="ORF">WCD58_32215</name>
</gene>
<evidence type="ECO:0000313" key="1">
    <source>
        <dbReference type="EMBL" id="MEJ2865861.1"/>
    </source>
</evidence>
<evidence type="ECO:0000313" key="2">
    <source>
        <dbReference type="Proteomes" id="UP001369736"/>
    </source>
</evidence>
<dbReference type="Proteomes" id="UP001369736">
    <property type="component" value="Unassembled WGS sequence"/>
</dbReference>
<name>A0ABU8MEU7_9PSEU</name>